<gene>
    <name evidence="2" type="ORF">EPI10_027307</name>
</gene>
<evidence type="ECO:0000256" key="1">
    <source>
        <dbReference type="SAM" id="Phobius"/>
    </source>
</evidence>
<proteinExistence type="predicted"/>
<dbReference type="EMBL" id="SMMG02000009">
    <property type="protein sequence ID" value="KAA3460664.1"/>
    <property type="molecule type" value="Genomic_DNA"/>
</dbReference>
<feature type="transmembrane region" description="Helical" evidence="1">
    <location>
        <begin position="16"/>
        <end position="34"/>
    </location>
</feature>
<keyword evidence="1" id="KW-0812">Transmembrane</keyword>
<dbReference type="AlphaFoldDB" id="A0A5B6UW06"/>
<keyword evidence="3" id="KW-1185">Reference proteome</keyword>
<evidence type="ECO:0000313" key="3">
    <source>
        <dbReference type="Proteomes" id="UP000325315"/>
    </source>
</evidence>
<reference evidence="3" key="1">
    <citation type="journal article" date="2019" name="Plant Biotechnol. J.">
        <title>Genome sequencing of the Australian wild diploid species Gossypium australe highlights disease resistance and delayed gland morphogenesis.</title>
        <authorList>
            <person name="Cai Y."/>
            <person name="Cai X."/>
            <person name="Wang Q."/>
            <person name="Wang P."/>
            <person name="Zhang Y."/>
            <person name="Cai C."/>
            <person name="Xu Y."/>
            <person name="Wang K."/>
            <person name="Zhou Z."/>
            <person name="Wang C."/>
            <person name="Geng S."/>
            <person name="Li B."/>
            <person name="Dong Q."/>
            <person name="Hou Y."/>
            <person name="Wang H."/>
            <person name="Ai P."/>
            <person name="Liu Z."/>
            <person name="Yi F."/>
            <person name="Sun M."/>
            <person name="An G."/>
            <person name="Cheng J."/>
            <person name="Zhang Y."/>
            <person name="Shi Q."/>
            <person name="Xie Y."/>
            <person name="Shi X."/>
            <person name="Chang Y."/>
            <person name="Huang F."/>
            <person name="Chen Y."/>
            <person name="Hong S."/>
            <person name="Mi L."/>
            <person name="Sun Q."/>
            <person name="Zhang L."/>
            <person name="Zhou B."/>
            <person name="Peng R."/>
            <person name="Zhang X."/>
            <person name="Liu F."/>
        </authorList>
    </citation>
    <scope>NUCLEOTIDE SEQUENCE [LARGE SCALE GENOMIC DNA]</scope>
    <source>
        <strain evidence="3">cv. PA1801</strain>
    </source>
</reference>
<dbReference type="Proteomes" id="UP000325315">
    <property type="component" value="Unassembled WGS sequence"/>
</dbReference>
<protein>
    <submittedName>
        <fullName evidence="2">Uncharacterized protein</fullName>
    </submittedName>
</protein>
<keyword evidence="1" id="KW-1133">Transmembrane helix</keyword>
<evidence type="ECO:0000313" key="2">
    <source>
        <dbReference type="EMBL" id="KAA3460664.1"/>
    </source>
</evidence>
<organism evidence="2 3">
    <name type="scientific">Gossypium australe</name>
    <dbReference type="NCBI Taxonomy" id="47621"/>
    <lineage>
        <taxon>Eukaryota</taxon>
        <taxon>Viridiplantae</taxon>
        <taxon>Streptophyta</taxon>
        <taxon>Embryophyta</taxon>
        <taxon>Tracheophyta</taxon>
        <taxon>Spermatophyta</taxon>
        <taxon>Magnoliopsida</taxon>
        <taxon>eudicotyledons</taxon>
        <taxon>Gunneridae</taxon>
        <taxon>Pentapetalae</taxon>
        <taxon>rosids</taxon>
        <taxon>malvids</taxon>
        <taxon>Malvales</taxon>
        <taxon>Malvaceae</taxon>
        <taxon>Malvoideae</taxon>
        <taxon>Gossypium</taxon>
    </lineage>
</organism>
<keyword evidence="1" id="KW-0472">Membrane</keyword>
<sequence>MDPPSNFDVGRSQFPHFYTSLSLLAGLFISRLLGCNRRWLATKSIIVLFLQEKKIKPFLGFHWEATLETIY</sequence>
<name>A0A5B6UW06_9ROSI</name>
<accession>A0A5B6UW06</accession>
<comment type="caution">
    <text evidence="2">The sequence shown here is derived from an EMBL/GenBank/DDBJ whole genome shotgun (WGS) entry which is preliminary data.</text>
</comment>